<evidence type="ECO:0000313" key="2">
    <source>
        <dbReference type="EMBL" id="SUD65846.1"/>
    </source>
</evidence>
<dbReference type="RefSeq" id="WP_115344729.1">
    <property type="nucleotide sequence ID" value="NZ_UGSG01000002.1"/>
</dbReference>
<dbReference type="Pfam" id="PF13986">
    <property type="entry name" value="DUF4224"/>
    <property type="match status" value="1"/>
</dbReference>
<name>A0A379KDD6_9BURK</name>
<dbReference type="InterPro" id="IPR025319">
    <property type="entry name" value="DUF4224"/>
</dbReference>
<dbReference type="AlphaFoldDB" id="A0A379KDD6"/>
<proteinExistence type="predicted"/>
<dbReference type="EMBL" id="UGSG01000002">
    <property type="protein sequence ID" value="SUD65846.1"/>
    <property type="molecule type" value="Genomic_DNA"/>
</dbReference>
<gene>
    <name evidence="2" type="ORF">NCTC13160_04944</name>
</gene>
<protein>
    <recommendedName>
        <fullName evidence="1">DUF4224 domain-containing protein</fullName>
    </recommendedName>
</protein>
<sequence length="77" mass="8851">MNDYLSMHELAELIGCKPNQRSAMMKWLDANRWRYVVDSHGQPKVARAYRDKKMGITDTNSTINKHDQAPNLLAFAS</sequence>
<accession>A0A379KDD6</accession>
<dbReference type="Proteomes" id="UP000254573">
    <property type="component" value="Unassembled WGS sequence"/>
</dbReference>
<feature type="domain" description="DUF4224" evidence="1">
    <location>
        <begin position="5"/>
        <end position="49"/>
    </location>
</feature>
<dbReference type="STRING" id="93220.A6P55_20990"/>
<dbReference type="OrthoDB" id="8759286at2"/>
<reference evidence="2 3" key="1">
    <citation type="submission" date="2018-06" db="EMBL/GenBank/DDBJ databases">
        <authorList>
            <consortium name="Pathogen Informatics"/>
            <person name="Doyle S."/>
        </authorList>
    </citation>
    <scope>NUCLEOTIDE SEQUENCE [LARGE SCALE GENOMIC DNA]</scope>
    <source>
        <strain evidence="2 3">NCTC13160</strain>
    </source>
</reference>
<evidence type="ECO:0000313" key="3">
    <source>
        <dbReference type="Proteomes" id="UP000254573"/>
    </source>
</evidence>
<evidence type="ECO:0000259" key="1">
    <source>
        <dbReference type="Pfam" id="PF13986"/>
    </source>
</evidence>
<organism evidence="2 3">
    <name type="scientific">Pandoraea pnomenusa</name>
    <dbReference type="NCBI Taxonomy" id="93220"/>
    <lineage>
        <taxon>Bacteria</taxon>
        <taxon>Pseudomonadati</taxon>
        <taxon>Pseudomonadota</taxon>
        <taxon>Betaproteobacteria</taxon>
        <taxon>Burkholderiales</taxon>
        <taxon>Burkholderiaceae</taxon>
        <taxon>Pandoraea</taxon>
    </lineage>
</organism>